<dbReference type="CDD" id="cd11878">
    <property type="entry name" value="SH3_Bem1p_1"/>
    <property type="match status" value="1"/>
</dbReference>
<dbReference type="AlphaFoldDB" id="A0A0F4YW77"/>
<evidence type="ECO:0000259" key="7">
    <source>
        <dbReference type="PROSITE" id="PS51745"/>
    </source>
</evidence>
<feature type="region of interest" description="Disordered" evidence="4">
    <location>
        <begin position="498"/>
        <end position="548"/>
    </location>
</feature>
<feature type="region of interest" description="Disordered" evidence="4">
    <location>
        <begin position="1"/>
        <end position="22"/>
    </location>
</feature>
<dbReference type="GO" id="GO:0016301">
    <property type="term" value="F:kinase activity"/>
    <property type="evidence" value="ECO:0007669"/>
    <property type="project" value="UniProtKB-KW"/>
</dbReference>
<dbReference type="EMBL" id="LASV01000158">
    <property type="protein sequence ID" value="KKA22101.1"/>
    <property type="molecule type" value="Genomic_DNA"/>
</dbReference>
<feature type="region of interest" description="Disordered" evidence="4">
    <location>
        <begin position="435"/>
        <end position="480"/>
    </location>
</feature>
<dbReference type="Pfam" id="PF00564">
    <property type="entry name" value="PB1"/>
    <property type="match status" value="1"/>
</dbReference>
<dbReference type="SMART" id="SM00326">
    <property type="entry name" value="SH3"/>
    <property type="match status" value="2"/>
</dbReference>
<dbReference type="PANTHER" id="PTHR15706:SF2">
    <property type="entry name" value="SH3 AND PX DOMAIN-CONTAINING PROTEIN 2A"/>
    <property type="match status" value="1"/>
</dbReference>
<dbReference type="InterPro" id="IPR035550">
    <property type="entry name" value="Bem1/Scd2_PX"/>
</dbReference>
<keyword evidence="8" id="KW-0808">Transferase</keyword>
<keyword evidence="1 3" id="KW-0728">SH3 domain</keyword>
<comment type="caution">
    <text evidence="8">The sequence shown here is derived from an EMBL/GenBank/DDBJ whole genome shotgun (WGS) entry which is preliminary data.</text>
</comment>
<feature type="domain" description="PX" evidence="6">
    <location>
        <begin position="316"/>
        <end position="436"/>
    </location>
</feature>
<dbReference type="InterPro" id="IPR036028">
    <property type="entry name" value="SH3-like_dom_sf"/>
</dbReference>
<feature type="domain" description="SH3" evidence="5">
    <location>
        <begin position="33"/>
        <end position="98"/>
    </location>
</feature>
<feature type="compositionally biased region" description="Polar residues" evidence="4">
    <location>
        <begin position="131"/>
        <end position="144"/>
    </location>
</feature>
<dbReference type="GO" id="GO:0032153">
    <property type="term" value="C:cell division site"/>
    <property type="evidence" value="ECO:0007669"/>
    <property type="project" value="EnsemblFungi"/>
</dbReference>
<dbReference type="CDD" id="cd06890">
    <property type="entry name" value="PX_Bem1p"/>
    <property type="match status" value="1"/>
</dbReference>
<dbReference type="FunFam" id="2.30.30.40:FF:000184">
    <property type="entry name" value="Protein kinase activator Bem1"/>
    <property type="match status" value="1"/>
</dbReference>
<name>A0A0F4YW77_RASE3</name>
<feature type="compositionally biased region" description="Polar residues" evidence="4">
    <location>
        <begin position="468"/>
        <end position="479"/>
    </location>
</feature>
<dbReference type="GO" id="GO:0043332">
    <property type="term" value="C:mating projection tip"/>
    <property type="evidence" value="ECO:0007669"/>
    <property type="project" value="EnsemblFungi"/>
</dbReference>
<evidence type="ECO:0000256" key="2">
    <source>
        <dbReference type="ARBA" id="ARBA00022737"/>
    </source>
</evidence>
<evidence type="ECO:0000256" key="3">
    <source>
        <dbReference type="PROSITE-ProRule" id="PRU00192"/>
    </source>
</evidence>
<dbReference type="GO" id="GO:1902917">
    <property type="term" value="P:positive regulation of mating projection assembly"/>
    <property type="evidence" value="ECO:0007669"/>
    <property type="project" value="EnsemblFungi"/>
</dbReference>
<proteinExistence type="predicted"/>
<dbReference type="GeneID" id="25316227"/>
<dbReference type="Gene3D" id="2.30.30.40">
    <property type="entry name" value="SH3 Domains"/>
    <property type="match status" value="2"/>
</dbReference>
<feature type="region of interest" description="Disordered" evidence="4">
    <location>
        <begin position="101"/>
        <end position="144"/>
    </location>
</feature>
<feature type="compositionally biased region" description="Basic and acidic residues" evidence="4">
    <location>
        <begin position="101"/>
        <end position="130"/>
    </location>
</feature>
<dbReference type="Pfam" id="PF00787">
    <property type="entry name" value="PX"/>
    <property type="match status" value="1"/>
</dbReference>
<dbReference type="SUPFAM" id="SSF50044">
    <property type="entry name" value="SH3-domain"/>
    <property type="match status" value="2"/>
</dbReference>
<keyword evidence="9" id="KW-1185">Reference proteome</keyword>
<dbReference type="SUPFAM" id="SSF64268">
    <property type="entry name" value="PX domain"/>
    <property type="match status" value="1"/>
</dbReference>
<dbReference type="SMART" id="SM00312">
    <property type="entry name" value="PX"/>
    <property type="match status" value="1"/>
</dbReference>
<dbReference type="PANTHER" id="PTHR15706">
    <property type="entry name" value="SH3 MULTIPLE DOMAIN"/>
    <property type="match status" value="1"/>
</dbReference>
<organism evidence="8 9">
    <name type="scientific">Rasamsonia emersonii (strain ATCC 16479 / CBS 393.64 / IMI 116815)</name>
    <dbReference type="NCBI Taxonomy" id="1408163"/>
    <lineage>
        <taxon>Eukaryota</taxon>
        <taxon>Fungi</taxon>
        <taxon>Dikarya</taxon>
        <taxon>Ascomycota</taxon>
        <taxon>Pezizomycotina</taxon>
        <taxon>Eurotiomycetes</taxon>
        <taxon>Eurotiomycetidae</taxon>
        <taxon>Eurotiales</taxon>
        <taxon>Trichocomaceae</taxon>
        <taxon>Rasamsonia</taxon>
    </lineage>
</organism>
<dbReference type="STRING" id="1408163.A0A0F4YW77"/>
<gene>
    <name evidence="8" type="ORF">T310_3878</name>
</gene>
<dbReference type="GO" id="GO:0090726">
    <property type="term" value="C:cortical dynamic polarity patch"/>
    <property type="evidence" value="ECO:0007669"/>
    <property type="project" value="EnsemblFungi"/>
</dbReference>
<dbReference type="InterPro" id="IPR001452">
    <property type="entry name" value="SH3_domain"/>
</dbReference>
<evidence type="ECO:0000313" key="8">
    <source>
        <dbReference type="EMBL" id="KKA22101.1"/>
    </source>
</evidence>
<dbReference type="InterPro" id="IPR001683">
    <property type="entry name" value="PX_dom"/>
</dbReference>
<keyword evidence="2" id="KW-0677">Repeat</keyword>
<dbReference type="GO" id="GO:0030674">
    <property type="term" value="F:protein-macromolecule adaptor activity"/>
    <property type="evidence" value="ECO:0007669"/>
    <property type="project" value="EnsemblFungi"/>
</dbReference>
<dbReference type="OrthoDB" id="548867at2759"/>
<dbReference type="InterPro" id="IPR000270">
    <property type="entry name" value="PB1_dom"/>
</dbReference>
<evidence type="ECO:0000259" key="6">
    <source>
        <dbReference type="PROSITE" id="PS50195"/>
    </source>
</evidence>
<dbReference type="Proteomes" id="UP000053958">
    <property type="component" value="Unassembled WGS sequence"/>
</dbReference>
<dbReference type="Gene3D" id="3.30.1520.10">
    <property type="entry name" value="Phox-like domain"/>
    <property type="match status" value="1"/>
</dbReference>
<sequence length="631" mass="69903">MKAIRRSLKGDRDSRPHHHHVSITPKSALAILPPKKVIKALYDYEPPPGNTQELAFSKGDFFHVISREDDTEWYEACNPLIPNARGLVPVSYFEVIGKTERHSAGSSDGHKQEPHDSGFAERAVHDRRDSTTTTQQGGRSRMSSLGKSATAMVYGVVQYDFHAERPDELEAKAGEAIIVIAISNPEWFVAKPIGRLGGPGLIPVSFVELRDMTTGLPVADPLEAVKRAGVPRVEEWKKMTAEYKNSSITLGKLDSATSVQSVTSGMEKMSMHSNGSHVSHDHGYNQRTSGKAAYPHQPVYNQQQHQAPPQQQQNHRKLLAPVSASIPRYCFDNDKYWYIIEARMEDGSCWELSRYYHDFYDFQIALLAQFEEEAGNKGKPRTLPYMPGPVTHVTDAISNGRRQNLDEYIKKLLAMPPHISRCQLVRELFAPRPGDFEIDPSAMEDNNCRLSGESQQSSAHDASRDSRQSSQGHMSTSTAGYAAPVSAPASLAPASASASASASAGAQNRPPHQRSQASQSSNASQSRTDLQPPMNRQPSSLTQVSNTSSTTGAMKVKVFFQDDIIALRVSNDVNFQQLQDKLRERLKVNNDEMVIQYKDEQTSGFVDMLSDNDLDMALQRNSKLTLRVTVA</sequence>
<evidence type="ECO:0000259" key="5">
    <source>
        <dbReference type="PROSITE" id="PS50002"/>
    </source>
</evidence>
<feature type="compositionally biased region" description="Polar residues" evidence="4">
    <location>
        <begin position="534"/>
        <end position="548"/>
    </location>
</feature>
<dbReference type="GO" id="GO:1902494">
    <property type="term" value="C:catalytic complex"/>
    <property type="evidence" value="ECO:0007669"/>
    <property type="project" value="UniProtKB-ARBA"/>
</dbReference>
<evidence type="ECO:0000256" key="4">
    <source>
        <dbReference type="SAM" id="MobiDB-lite"/>
    </source>
</evidence>
<feature type="domain" description="SH3" evidence="5">
    <location>
        <begin position="150"/>
        <end position="212"/>
    </location>
</feature>
<dbReference type="CDD" id="cd11879">
    <property type="entry name" value="SH3_Bem1p_2"/>
    <property type="match status" value="1"/>
</dbReference>
<dbReference type="SUPFAM" id="SSF54277">
    <property type="entry name" value="CAD &amp; PB1 domains"/>
    <property type="match status" value="1"/>
</dbReference>
<dbReference type="RefSeq" id="XP_013328713.1">
    <property type="nucleotide sequence ID" value="XM_013473259.1"/>
</dbReference>
<dbReference type="InterPro" id="IPR035549">
    <property type="entry name" value="Bem1/Scd2_SH3_2"/>
</dbReference>
<dbReference type="GO" id="GO:0000747">
    <property type="term" value="P:conjugation with cellular fusion"/>
    <property type="evidence" value="ECO:0007669"/>
    <property type="project" value="TreeGrafter"/>
</dbReference>
<dbReference type="InterPro" id="IPR051228">
    <property type="entry name" value="NADPH_Oxidase/PX-Domain"/>
</dbReference>
<dbReference type="PROSITE" id="PS50195">
    <property type="entry name" value="PX"/>
    <property type="match status" value="1"/>
</dbReference>
<dbReference type="PROSITE" id="PS51745">
    <property type="entry name" value="PB1"/>
    <property type="match status" value="1"/>
</dbReference>
<evidence type="ECO:0000313" key="9">
    <source>
        <dbReference type="Proteomes" id="UP000053958"/>
    </source>
</evidence>
<feature type="compositionally biased region" description="Polar residues" evidence="4">
    <location>
        <begin position="448"/>
        <end position="460"/>
    </location>
</feature>
<feature type="domain" description="PB1" evidence="7">
    <location>
        <begin position="553"/>
        <end position="631"/>
    </location>
</feature>
<dbReference type="GO" id="GO:0035091">
    <property type="term" value="F:phosphatidylinositol binding"/>
    <property type="evidence" value="ECO:0007669"/>
    <property type="project" value="InterPro"/>
</dbReference>
<evidence type="ECO:0000256" key="1">
    <source>
        <dbReference type="ARBA" id="ARBA00022443"/>
    </source>
</evidence>
<dbReference type="SMART" id="SM00666">
    <property type="entry name" value="PB1"/>
    <property type="match status" value="1"/>
</dbReference>
<dbReference type="FunFam" id="2.30.30.40:FF:000093">
    <property type="entry name" value="Protein kinase activator Bem1"/>
    <property type="match status" value="1"/>
</dbReference>
<dbReference type="GO" id="GO:0030010">
    <property type="term" value="P:establishment of cell polarity"/>
    <property type="evidence" value="ECO:0007669"/>
    <property type="project" value="EnsemblFungi"/>
</dbReference>
<dbReference type="InterPro" id="IPR036871">
    <property type="entry name" value="PX_dom_sf"/>
</dbReference>
<dbReference type="PROSITE" id="PS50002">
    <property type="entry name" value="SH3"/>
    <property type="match status" value="2"/>
</dbReference>
<feature type="compositionally biased region" description="Low complexity" evidence="4">
    <location>
        <begin position="513"/>
        <end position="527"/>
    </location>
</feature>
<dbReference type="PRINTS" id="PR00452">
    <property type="entry name" value="SH3DOMAIN"/>
</dbReference>
<feature type="region of interest" description="Disordered" evidence="4">
    <location>
        <begin position="261"/>
        <end position="292"/>
    </location>
</feature>
<dbReference type="FunFam" id="3.10.20.90:FF:000250">
    <property type="entry name" value="Protein kinase activator Bem1"/>
    <property type="match status" value="1"/>
</dbReference>
<dbReference type="InterPro" id="IPR035548">
    <property type="entry name" value="Bem1/Scd2_SH3_1"/>
</dbReference>
<keyword evidence="8" id="KW-0418">Kinase</keyword>
<dbReference type="GO" id="GO:0032878">
    <property type="term" value="P:regulation of establishment or maintenance of cell polarity"/>
    <property type="evidence" value="ECO:0007669"/>
    <property type="project" value="EnsemblFungi"/>
</dbReference>
<protein>
    <submittedName>
        <fullName evidence="8">Protein kinase activator Bem1</fullName>
    </submittedName>
</protein>
<accession>A0A0F4YW77</accession>
<dbReference type="Pfam" id="PF00018">
    <property type="entry name" value="SH3_1"/>
    <property type="match status" value="2"/>
</dbReference>
<reference evidence="8 9" key="1">
    <citation type="submission" date="2015-04" db="EMBL/GenBank/DDBJ databases">
        <authorList>
            <person name="Heijne W.H."/>
            <person name="Fedorova N.D."/>
            <person name="Nierman W.C."/>
            <person name="Vollebregt A.W."/>
            <person name="Zhao Z."/>
            <person name="Wu L."/>
            <person name="Kumar M."/>
            <person name="Stam H."/>
            <person name="van den Berg M.A."/>
            <person name="Pel H.J."/>
        </authorList>
    </citation>
    <scope>NUCLEOTIDE SEQUENCE [LARGE SCALE GENOMIC DNA]</scope>
    <source>
        <strain evidence="8 9">CBS 393.64</strain>
    </source>
</reference>
<dbReference type="InterPro" id="IPR053793">
    <property type="entry name" value="PB1-like"/>
</dbReference>
<dbReference type="FunFam" id="3.30.1520.10:FF:000041">
    <property type="entry name" value="Protein kinase activator Bem1"/>
    <property type="match status" value="1"/>
</dbReference>
<dbReference type="CDD" id="cd05992">
    <property type="entry name" value="PB1"/>
    <property type="match status" value="1"/>
</dbReference>
<dbReference type="Gene3D" id="3.10.20.90">
    <property type="entry name" value="Phosphatidylinositol 3-kinase Catalytic Subunit, Chain A, domain 1"/>
    <property type="match status" value="1"/>
</dbReference>